<evidence type="ECO:0000256" key="1">
    <source>
        <dbReference type="SAM" id="Phobius"/>
    </source>
</evidence>
<keyword evidence="1" id="KW-1133">Transmembrane helix</keyword>
<reference evidence="2 3" key="1">
    <citation type="submission" date="2016-10" db="EMBL/GenBank/DDBJ databases">
        <authorList>
            <person name="de Groot N.N."/>
        </authorList>
    </citation>
    <scope>NUCLEOTIDE SEQUENCE [LARGE SCALE GENOMIC DNA]</scope>
    <source>
        <strain evidence="2 3">DSM 19219</strain>
    </source>
</reference>
<accession>A0A1H3EQC6</accession>
<evidence type="ECO:0000313" key="3">
    <source>
        <dbReference type="Proteomes" id="UP000198500"/>
    </source>
</evidence>
<dbReference type="RefSeq" id="WP_175529854.1">
    <property type="nucleotide sequence ID" value="NZ_BMXH01000006.1"/>
</dbReference>
<dbReference type="Proteomes" id="UP000198500">
    <property type="component" value="Unassembled WGS sequence"/>
</dbReference>
<keyword evidence="3" id="KW-1185">Reference proteome</keyword>
<dbReference type="EMBL" id="FNNI01000007">
    <property type="protein sequence ID" value="SDX80840.1"/>
    <property type="molecule type" value="Genomic_DNA"/>
</dbReference>
<gene>
    <name evidence="2" type="ORF">SAMN05443545_107211</name>
</gene>
<dbReference type="STRING" id="574349.SAMN05443545_107211"/>
<proteinExistence type="predicted"/>
<name>A0A1H3EQC6_9GAMM</name>
<organism evidence="2 3">
    <name type="scientific">Aidingimonas halophila</name>
    <dbReference type="NCBI Taxonomy" id="574349"/>
    <lineage>
        <taxon>Bacteria</taxon>
        <taxon>Pseudomonadati</taxon>
        <taxon>Pseudomonadota</taxon>
        <taxon>Gammaproteobacteria</taxon>
        <taxon>Oceanospirillales</taxon>
        <taxon>Halomonadaceae</taxon>
        <taxon>Aidingimonas</taxon>
    </lineage>
</organism>
<evidence type="ECO:0000313" key="2">
    <source>
        <dbReference type="EMBL" id="SDX80840.1"/>
    </source>
</evidence>
<feature type="transmembrane region" description="Helical" evidence="1">
    <location>
        <begin position="12"/>
        <end position="45"/>
    </location>
</feature>
<protein>
    <submittedName>
        <fullName evidence="2">Uncharacterized protein</fullName>
    </submittedName>
</protein>
<sequence>MTGKRIGPIVVVIGLVMVVLGLMAARLFLFVGVAATGLGTVLWLTRPREARERR</sequence>
<keyword evidence="1" id="KW-0812">Transmembrane</keyword>
<keyword evidence="1" id="KW-0472">Membrane</keyword>
<dbReference type="AlphaFoldDB" id="A0A1H3EQC6"/>